<dbReference type="VEuPathDB" id="CryptoDB:Vbra_19061"/>
<organism evidence="2 3">
    <name type="scientific">Vitrella brassicaformis (strain CCMP3155)</name>
    <dbReference type="NCBI Taxonomy" id="1169540"/>
    <lineage>
        <taxon>Eukaryota</taxon>
        <taxon>Sar</taxon>
        <taxon>Alveolata</taxon>
        <taxon>Colpodellida</taxon>
        <taxon>Vitrellaceae</taxon>
        <taxon>Vitrella</taxon>
    </lineage>
</organism>
<reference evidence="2 3" key="1">
    <citation type="submission" date="2014-11" db="EMBL/GenBank/DDBJ databases">
        <authorList>
            <person name="Zhu J."/>
            <person name="Qi W."/>
            <person name="Song R."/>
        </authorList>
    </citation>
    <scope>NUCLEOTIDE SEQUENCE [LARGE SCALE GENOMIC DNA]</scope>
</reference>
<name>A0A0G4GYB4_VITBC</name>
<gene>
    <name evidence="2" type="ORF">Vbra_19061</name>
</gene>
<dbReference type="EMBL" id="CDMY01000878">
    <property type="protein sequence ID" value="CEM36094.1"/>
    <property type="molecule type" value="Genomic_DNA"/>
</dbReference>
<keyword evidence="3" id="KW-1185">Reference proteome</keyword>
<feature type="region of interest" description="Disordered" evidence="1">
    <location>
        <begin position="1"/>
        <end position="34"/>
    </location>
</feature>
<protein>
    <submittedName>
        <fullName evidence="2">Uncharacterized protein</fullName>
    </submittedName>
</protein>
<evidence type="ECO:0000313" key="2">
    <source>
        <dbReference type="EMBL" id="CEM36094.1"/>
    </source>
</evidence>
<dbReference type="AlphaFoldDB" id="A0A0G4GYB4"/>
<feature type="compositionally biased region" description="Low complexity" evidence="1">
    <location>
        <begin position="12"/>
        <end position="22"/>
    </location>
</feature>
<evidence type="ECO:0000313" key="3">
    <source>
        <dbReference type="Proteomes" id="UP000041254"/>
    </source>
</evidence>
<accession>A0A0G4GYB4</accession>
<feature type="compositionally biased region" description="Basic and acidic residues" evidence="1">
    <location>
        <begin position="23"/>
        <end position="34"/>
    </location>
</feature>
<sequence>MRGTLESLDVDSYSTMPSPSTSRSRDGEKEKAPSFFRDSKQWIKAARHRTWALTSVQEMHIGDPRPLPLCTMAVFRHEGECAFWKRWSPGPLTLSFKFSTGDDDLDTWNIWSVDFINMLSPSVNSLKGIVIDGYAGNPKQHDDIVSRPLVEELEATIFGERVTKRMIEELEWIRTHWLAPDAAIRCHAIDENLTFPFTLLDDIVLADMATHAPSIAALASAATSVHFFTRGRSSMKTFLSFRPAIVFERAERLTVIDALVSDAMMSHAFRRVATLALPMGVATTGESMAWAVDAVGMLSQLRAIEFIQLRQEERWEGYLPKTVFFSDDSGPSFTSSVPECDSVGPCLHIQGVFSPSLCSIDFVEQTGQSDQIEGLRERIRQITLEVDLSYDVHGKPWVYCGDVAGACLAAIHNFPCLDRIVLECRVGSGEGYGWGEREEESSLYVFERLQTVQCRYTVSAGPLNGWPDIRGQLFFLALHELGWEAVELPRLGYDCRVEVRRIGAVNDPMQRKITDYFFPSISTSTRTHGEGSSA</sequence>
<dbReference type="Proteomes" id="UP000041254">
    <property type="component" value="Unassembled WGS sequence"/>
</dbReference>
<dbReference type="InParanoid" id="A0A0G4GYB4"/>
<dbReference type="PhylomeDB" id="A0A0G4GYB4"/>
<proteinExistence type="predicted"/>
<evidence type="ECO:0000256" key="1">
    <source>
        <dbReference type="SAM" id="MobiDB-lite"/>
    </source>
</evidence>